<dbReference type="AlphaFoldDB" id="A0AAV2F8B3"/>
<dbReference type="Proteomes" id="UP001497516">
    <property type="component" value="Chromosome 6"/>
</dbReference>
<evidence type="ECO:0000313" key="1">
    <source>
        <dbReference type="EMBL" id="CAL1394488.1"/>
    </source>
</evidence>
<sequence length="82" mass="9117">MHFCGFCKQQEEEKRTRIDPPEAEMQKAKEQKQNQIVGTLPIEEKEGCSGSEAMGCFGSPKSSLGATHLQQLNQECMNGLET</sequence>
<name>A0AAV2F8B3_9ROSI</name>
<accession>A0AAV2F8B3</accession>
<evidence type="ECO:0000313" key="2">
    <source>
        <dbReference type="Proteomes" id="UP001497516"/>
    </source>
</evidence>
<dbReference type="EMBL" id="OZ034819">
    <property type="protein sequence ID" value="CAL1394488.1"/>
    <property type="molecule type" value="Genomic_DNA"/>
</dbReference>
<organism evidence="1 2">
    <name type="scientific">Linum trigynum</name>
    <dbReference type="NCBI Taxonomy" id="586398"/>
    <lineage>
        <taxon>Eukaryota</taxon>
        <taxon>Viridiplantae</taxon>
        <taxon>Streptophyta</taxon>
        <taxon>Embryophyta</taxon>
        <taxon>Tracheophyta</taxon>
        <taxon>Spermatophyta</taxon>
        <taxon>Magnoliopsida</taxon>
        <taxon>eudicotyledons</taxon>
        <taxon>Gunneridae</taxon>
        <taxon>Pentapetalae</taxon>
        <taxon>rosids</taxon>
        <taxon>fabids</taxon>
        <taxon>Malpighiales</taxon>
        <taxon>Linaceae</taxon>
        <taxon>Linum</taxon>
    </lineage>
</organism>
<reference evidence="1 2" key="1">
    <citation type="submission" date="2024-04" db="EMBL/GenBank/DDBJ databases">
        <authorList>
            <person name="Fracassetti M."/>
        </authorList>
    </citation>
    <scope>NUCLEOTIDE SEQUENCE [LARGE SCALE GENOMIC DNA]</scope>
</reference>
<protein>
    <submittedName>
        <fullName evidence="1">Uncharacterized protein</fullName>
    </submittedName>
</protein>
<gene>
    <name evidence="1" type="ORF">LTRI10_LOCUS34989</name>
</gene>
<proteinExistence type="predicted"/>
<keyword evidence="2" id="KW-1185">Reference proteome</keyword>